<accession>A0A645E165</accession>
<dbReference type="GO" id="GO:0016020">
    <property type="term" value="C:membrane"/>
    <property type="evidence" value="ECO:0007669"/>
    <property type="project" value="InterPro"/>
</dbReference>
<dbReference type="Pfam" id="PF05504">
    <property type="entry name" value="Spore_GerAC"/>
    <property type="match status" value="1"/>
</dbReference>
<feature type="domain" description="Spore germination GerAC-like C-terminal" evidence="1">
    <location>
        <begin position="9"/>
        <end position="129"/>
    </location>
</feature>
<proteinExistence type="predicted"/>
<comment type="caution">
    <text evidence="2">The sequence shown here is derived from an EMBL/GenBank/DDBJ whole genome shotgun (WGS) entry which is preliminary data.</text>
</comment>
<reference evidence="2" key="1">
    <citation type="submission" date="2019-08" db="EMBL/GenBank/DDBJ databases">
        <authorList>
            <person name="Kucharzyk K."/>
            <person name="Murdoch R.W."/>
            <person name="Higgins S."/>
            <person name="Loffler F."/>
        </authorList>
    </citation>
    <scope>NUCLEOTIDE SEQUENCE</scope>
</reference>
<dbReference type="PANTHER" id="PTHR35789">
    <property type="entry name" value="SPORE GERMINATION PROTEIN B3"/>
    <property type="match status" value="1"/>
</dbReference>
<dbReference type="PANTHER" id="PTHR35789:SF1">
    <property type="entry name" value="SPORE GERMINATION PROTEIN B3"/>
    <property type="match status" value="1"/>
</dbReference>
<dbReference type="Gene3D" id="3.30.300.210">
    <property type="entry name" value="Nutrient germinant receptor protein C, domain 3"/>
    <property type="match status" value="1"/>
</dbReference>
<evidence type="ECO:0000313" key="2">
    <source>
        <dbReference type="EMBL" id="MPM95296.1"/>
    </source>
</evidence>
<dbReference type="AlphaFoldDB" id="A0A645E165"/>
<sequence length="132" mass="15323">MAGRETDDIALEIFHSDTKKSFSYQQERLKVKIESSIDVAVTENHEELDVTNEEVIKQIEEAAEGMIEEKIKAVVEKVQQEYQADIFGFSDMVYKRDLKLWEELEPHWDEVFSSIEIEVSSKVHIVNSGFIK</sequence>
<gene>
    <name evidence="2" type="ORF">SDC9_142450</name>
</gene>
<dbReference type="GO" id="GO:0009847">
    <property type="term" value="P:spore germination"/>
    <property type="evidence" value="ECO:0007669"/>
    <property type="project" value="InterPro"/>
</dbReference>
<evidence type="ECO:0000259" key="1">
    <source>
        <dbReference type="Pfam" id="PF05504"/>
    </source>
</evidence>
<dbReference type="InterPro" id="IPR038501">
    <property type="entry name" value="Spore_GerAC_C_sf"/>
</dbReference>
<dbReference type="InterPro" id="IPR046953">
    <property type="entry name" value="Spore_GerAC-like_C"/>
</dbReference>
<dbReference type="EMBL" id="VSSQ01041813">
    <property type="protein sequence ID" value="MPM95296.1"/>
    <property type="molecule type" value="Genomic_DNA"/>
</dbReference>
<organism evidence="2">
    <name type="scientific">bioreactor metagenome</name>
    <dbReference type="NCBI Taxonomy" id="1076179"/>
    <lineage>
        <taxon>unclassified sequences</taxon>
        <taxon>metagenomes</taxon>
        <taxon>ecological metagenomes</taxon>
    </lineage>
</organism>
<name>A0A645E165_9ZZZZ</name>
<protein>
    <recommendedName>
        <fullName evidence="1">Spore germination GerAC-like C-terminal domain-containing protein</fullName>
    </recommendedName>
</protein>
<dbReference type="InterPro" id="IPR008844">
    <property type="entry name" value="Spore_GerAC-like"/>
</dbReference>